<feature type="compositionally biased region" description="Basic and acidic residues" evidence="2">
    <location>
        <begin position="2610"/>
        <end position="2656"/>
    </location>
</feature>
<feature type="region of interest" description="Disordered" evidence="2">
    <location>
        <begin position="2117"/>
        <end position="2138"/>
    </location>
</feature>
<feature type="compositionally biased region" description="Basic and acidic residues" evidence="2">
    <location>
        <begin position="2522"/>
        <end position="2545"/>
    </location>
</feature>
<feature type="compositionally biased region" description="Low complexity" evidence="2">
    <location>
        <begin position="353"/>
        <end position="365"/>
    </location>
</feature>
<feature type="compositionally biased region" description="Polar residues" evidence="2">
    <location>
        <begin position="1380"/>
        <end position="1389"/>
    </location>
</feature>
<feature type="coiled-coil region" evidence="1">
    <location>
        <begin position="960"/>
        <end position="997"/>
    </location>
</feature>
<feature type="compositionally biased region" description="Basic and acidic residues" evidence="2">
    <location>
        <begin position="2343"/>
        <end position="2354"/>
    </location>
</feature>
<evidence type="ECO:0000256" key="1">
    <source>
        <dbReference type="SAM" id="Coils"/>
    </source>
</evidence>
<feature type="compositionally biased region" description="Gly residues" evidence="2">
    <location>
        <begin position="1909"/>
        <end position="1922"/>
    </location>
</feature>
<feature type="compositionally biased region" description="Low complexity" evidence="2">
    <location>
        <begin position="1734"/>
        <end position="1745"/>
    </location>
</feature>
<feature type="region of interest" description="Disordered" evidence="2">
    <location>
        <begin position="866"/>
        <end position="906"/>
    </location>
</feature>
<dbReference type="Proteomes" id="UP000224006">
    <property type="component" value="Chromosome X"/>
</dbReference>
<evidence type="ECO:0000313" key="3">
    <source>
        <dbReference type="EMBL" id="PFH32317.1"/>
    </source>
</evidence>
<feature type="compositionally biased region" description="Low complexity" evidence="2">
    <location>
        <begin position="780"/>
        <end position="789"/>
    </location>
</feature>
<feature type="region of interest" description="Disordered" evidence="2">
    <location>
        <begin position="2592"/>
        <end position="2675"/>
    </location>
</feature>
<dbReference type="GeneID" id="40306696"/>
<feature type="compositionally biased region" description="Basic and acidic residues" evidence="2">
    <location>
        <begin position="2302"/>
        <end position="2313"/>
    </location>
</feature>
<feature type="compositionally biased region" description="Low complexity" evidence="2">
    <location>
        <begin position="2551"/>
        <end position="2565"/>
    </location>
</feature>
<feature type="compositionally biased region" description="Basic residues" evidence="2">
    <location>
        <begin position="2657"/>
        <end position="2669"/>
    </location>
</feature>
<proteinExistence type="predicted"/>
<dbReference type="PANTHER" id="PTHR24216">
    <property type="entry name" value="PAXILLIN-RELATED"/>
    <property type="match status" value="1"/>
</dbReference>
<feature type="region of interest" description="Disordered" evidence="2">
    <location>
        <begin position="412"/>
        <end position="445"/>
    </location>
</feature>
<dbReference type="VEuPathDB" id="ToxoDB:BESB_016350"/>
<dbReference type="OrthoDB" id="333744at2759"/>
<feature type="region of interest" description="Disordered" evidence="2">
    <location>
        <begin position="308"/>
        <end position="375"/>
    </location>
</feature>
<feature type="region of interest" description="Disordered" evidence="2">
    <location>
        <begin position="469"/>
        <end position="514"/>
    </location>
</feature>
<keyword evidence="4" id="KW-1185">Reference proteome</keyword>
<evidence type="ECO:0000313" key="4">
    <source>
        <dbReference type="Proteomes" id="UP000224006"/>
    </source>
</evidence>
<feature type="region of interest" description="Disordered" evidence="2">
    <location>
        <begin position="1874"/>
        <end position="1922"/>
    </location>
</feature>
<feature type="compositionally biased region" description="Basic and acidic residues" evidence="2">
    <location>
        <begin position="893"/>
        <end position="906"/>
    </location>
</feature>
<feature type="compositionally biased region" description="Polar residues" evidence="2">
    <location>
        <begin position="2314"/>
        <end position="2341"/>
    </location>
</feature>
<dbReference type="RefSeq" id="XP_029216326.1">
    <property type="nucleotide sequence ID" value="XM_029360350.1"/>
</dbReference>
<feature type="compositionally biased region" description="Low complexity" evidence="2">
    <location>
        <begin position="797"/>
        <end position="807"/>
    </location>
</feature>
<organism evidence="3 4">
    <name type="scientific">Besnoitia besnoiti</name>
    <name type="common">Apicomplexan protozoan</name>
    <dbReference type="NCBI Taxonomy" id="94643"/>
    <lineage>
        <taxon>Eukaryota</taxon>
        <taxon>Sar</taxon>
        <taxon>Alveolata</taxon>
        <taxon>Apicomplexa</taxon>
        <taxon>Conoidasida</taxon>
        <taxon>Coccidia</taxon>
        <taxon>Eucoccidiorida</taxon>
        <taxon>Eimeriorina</taxon>
        <taxon>Sarcocystidae</taxon>
        <taxon>Besnoitia</taxon>
    </lineage>
</organism>
<dbReference type="EMBL" id="NWUJ01000011">
    <property type="protein sequence ID" value="PFH32317.1"/>
    <property type="molecule type" value="Genomic_DNA"/>
</dbReference>
<reference evidence="3 4" key="1">
    <citation type="submission" date="2017-09" db="EMBL/GenBank/DDBJ databases">
        <title>Genome sequencing of Besnoitia besnoiti strain Bb-Ger1.</title>
        <authorList>
            <person name="Schares G."/>
            <person name="Venepally P."/>
            <person name="Lorenzi H.A."/>
        </authorList>
    </citation>
    <scope>NUCLEOTIDE SEQUENCE [LARGE SCALE GENOMIC DNA]</scope>
    <source>
        <strain evidence="3 4">Bb-Ger1</strain>
    </source>
</reference>
<feature type="compositionally biased region" description="Pro residues" evidence="2">
    <location>
        <begin position="1397"/>
        <end position="1407"/>
    </location>
</feature>
<dbReference type="KEGG" id="bbes:BESB_016350"/>
<feature type="region of interest" description="Disordered" evidence="2">
    <location>
        <begin position="1722"/>
        <end position="1745"/>
    </location>
</feature>
<gene>
    <name evidence="3" type="ORF">BESB_016350</name>
</gene>
<feature type="compositionally biased region" description="Low complexity" evidence="2">
    <location>
        <begin position="2475"/>
        <end position="2488"/>
    </location>
</feature>
<feature type="compositionally biased region" description="Basic and acidic residues" evidence="2">
    <location>
        <begin position="1881"/>
        <end position="1891"/>
    </location>
</feature>
<name>A0A2A9M9M9_BESBE</name>
<feature type="region of interest" description="Disordered" evidence="2">
    <location>
        <begin position="1374"/>
        <end position="1426"/>
    </location>
</feature>
<feature type="region of interest" description="Disordered" evidence="2">
    <location>
        <begin position="2226"/>
        <end position="2577"/>
    </location>
</feature>
<evidence type="ECO:0000256" key="2">
    <source>
        <dbReference type="SAM" id="MobiDB-lite"/>
    </source>
</evidence>
<dbReference type="PANTHER" id="PTHR24216:SF65">
    <property type="entry name" value="PAXILLIN-LIKE PROTEIN 1"/>
    <property type="match status" value="1"/>
</dbReference>
<accession>A0A2A9M9M9</accession>
<comment type="caution">
    <text evidence="3">The sequence shown here is derived from an EMBL/GenBank/DDBJ whole genome shotgun (WGS) entry which is preliminary data.</text>
</comment>
<feature type="compositionally biased region" description="Basic and acidic residues" evidence="2">
    <location>
        <begin position="2454"/>
        <end position="2469"/>
    </location>
</feature>
<feature type="compositionally biased region" description="Low complexity" evidence="2">
    <location>
        <begin position="489"/>
        <end position="500"/>
    </location>
</feature>
<sequence>MASVAGFFFQSLNKSLVQVLLRQLGTRFLKYINADFDSAAVGGLMDHLCLQHVTLNLAQINSDLALHHIPLRLAAGSIAKVEINLYLAHAQLHVILTGFHVLLRPTLSSLATGHPGAAAPPSAAAAASAPSLSRQASPLSARGFGGAAAAGGEALEGAAPGGGVSKEIFDSQVEKIRAHIRVCTNQLFQEGVKKYLERLQRLIQQFALQLSERAPGTATEQALKAAIERHSVEYKKLQLYQQKIAQQEEERQPLLQWLLRYMPNVKIRIDDIHIHYDDGRGILSHPVRCGLKVARLLLQPQHGSWDFSWPQAEDDNHGKPQDGSVRRSSKAASDVASNVFLQSRDGERGDGSAGASPATGGTHPPSSAAGGAIGFQSPGTRDLTYGISLEGFGIYWEDACATAAATAAAAGTASSRTSSRSPGTSSPSTTTASSSGSLSSASSSSTLVRSPLELAEVLSSSLSASSRLSGGGLKQAAPSHPTISPTPARPVAAARRGGVPTPSSFTGEGRQGEAGASADDVVFFRRWFLRPVNLQAQLGLHNSAAAAPGASVGARGESAVVSGGAGGSGVSDKGLRGVGAPAVALGSSAVPAGSGAAGGSASGTASPGGAGGGAAVGASHFMLKFLGKIEEGGVEIEVDDGMAMGFAVFLERLRHHKRLRALRVYRPNMRPRCARGRQWRRGNGIDQELARPFCARDRGEGTTKQWWSYALQYVRLLRQQRPMRRILSAQDDAESRSNFWGQMQERVAHMKRYIRIAKRYMLEQRLQRLLAGPLMSASPAASCGASSPSAPEPSSPDSPSALPFALTSPPSTSPLSLSCPFLGSFVSALSLPASSSSGLPYTTADANLLDFFSHFWAERQAQLRRQEERRREHTAAVSARDPGFAPAGPTGPRGDDRGAPRGHACEASKASQACTRALYTSQFYEDDEEEDSDAAFIVNVISRRPYWAVAQWYMLAAAELAAAEKALLKQRQKTSALKDEQKDVRLLLAQLEQERQLLFRTRQRLLFASRLPAAGAVHDDRDLAQAQLQEKEQSKSVQRLQDKLQQYLQPQREAVLYYFETSSSFVRVAREAVAKLRELRKVEQDEAERDQEYLLKRSQAAEDYKEVVQELQTSASWRRSRERMLCWAEFYRNYTTVFPLTECVLVNVVQLQQLADQQQDVVLSLAESSRVPVKRAERRAPERPMTEEGQAAPARAVPPVPAFLQYVLDGRPFRVPALLRNVLLGFLVRRLSIRIAPRVPLGGGAASASRLALLQSRLEQERSRCVQWIQIEGVDAALRLQTFEELSLACCMRRCDVLHARGTRAPSTTAAAAASPSGLLAAAGGGGGGERGDAGGGRGRQRAVVVSVGQLRERLTHLLVRVAFADGAQAAEGAAAGARRTSSLSPSGTRRSKPAAPSSPPSSPPSPASLLVPGTPFGAGGGAAGDKSDPLDRLFLPAVQEGGAAGREDPRTRRAHLLASSPLGSDSEALGASQPSAVAFGSAARSALKRAFQRSVAATQRVEQRVSRRWIWVNLKLVTIPLLQTQFRLGVPLFLHCALQGQTIQVAGSTQQLQFLYEDVWRLWTVFLYTALGCNRELGVRQRSIQRQVETRELSEKAARGHHAMQTQPGADKLEFYTTLLSQYRAFNREVTRVSRQAKGGDDAKMTQTGPAAGKANAIDLHFLVERIVACVQGPSSLATAAAAPSPSPWFFTPISPEVSAVLSSGRADPSLADSFASEFDRATPDVSPRSSRHSASLQPSASSPALLEARRAAVTSFPPPSSSSVAGLPSSLSLSSTSSVASLGAAPASDGVEAAVASLPLAPEGQLWEEAAQRGGPAGGARSRAPAGLLRRREQEGVMRDWTQVAASLPLVYVLCRLKFPSVQLTLLSEPNFVPVTPGARRERRDRDRVGAAARPPGDGGERDARAGGAGGGGLASSAEEGGGFVRFSTFSSSLLDSDEERLEKTRRRTPPLDRANLEPCIVSITSVNGQQSLTPVPQRATRSARTRAAEEARSRRLRSAVYTCTFPSQTLLLTLGTASSHGAAAAARPRLSFCLSPCFSSATTAVLSFLSSFSILGALVREKLALYRLFRALLSSSLFDRAPGNLLNLVQQQVLVPASLSSTASLAALHLSKESLPTSRGESGGRDLPRDGPPPFAATAATAAAHKFPSVRSRRSEFSISDEDLLGLHSLSREKSAEDAQEAEEAWAGGEARLWLRLLESSLAPLPPHPASCEPSCEDLWREEDPEDVLGTEGSWDDPRRARPRGGWREDLDDDPQARENGARPTRLTCPVQQILVEDDGGGHSEAFLSHSEAEDDAECGEREKKSERDSASTSTDHPAGQESASGESSCLSPTSSLLRDSGEGDKADSQRNTHALHAAAAPDDARRAGPADRAAVGKAPESAKLTRATDAEALSGREGSPAQRKGGGEAAEPDEPTTAEVLSEKREHAAKPLSSAPSSPAPQSPLSADASGRREAQESLDDDRMHPPVPEEPTVVSPSVAPSAARLQRVAAGDEIRAGEVSSASRERRPSSAAVSDGARGKDFFRCEQPRGGRGQGEDGRRQGKAVGAGEEPCGSGESPGATAYASDASVSASTVRLGNILTRMGRRRAPALSGVSQPRTVFAHARSRETSPHAAEPHHAGAADRRADLAERREEETGAEEPKAASDDDVFRGLRRPKAGKKSHPFKLFNG</sequence>
<feature type="region of interest" description="Disordered" evidence="2">
    <location>
        <begin position="780"/>
        <end position="807"/>
    </location>
</feature>
<protein>
    <submittedName>
        <fullName evidence="3">Uncharacterized protein</fullName>
    </submittedName>
</protein>
<keyword evidence="1" id="KW-0175">Coiled coil</keyword>